<organism evidence="2 3">
    <name type="scientific">Oncorhynchus mykiss</name>
    <name type="common">Rainbow trout</name>
    <name type="synonym">Salmo gairdneri</name>
    <dbReference type="NCBI Taxonomy" id="8022"/>
    <lineage>
        <taxon>Eukaryota</taxon>
        <taxon>Metazoa</taxon>
        <taxon>Chordata</taxon>
        <taxon>Craniata</taxon>
        <taxon>Vertebrata</taxon>
        <taxon>Euteleostomi</taxon>
        <taxon>Actinopterygii</taxon>
        <taxon>Neopterygii</taxon>
        <taxon>Teleostei</taxon>
        <taxon>Protacanthopterygii</taxon>
        <taxon>Salmoniformes</taxon>
        <taxon>Salmonidae</taxon>
        <taxon>Salmoninae</taxon>
        <taxon>Oncorhynchus</taxon>
    </lineage>
</organism>
<keyword evidence="3" id="KW-1185">Reference proteome</keyword>
<accession>A0A8K9WXJ1</accession>
<dbReference type="Proteomes" id="UP000694395">
    <property type="component" value="Chromosome 10"/>
</dbReference>
<feature type="domain" description="Leucine--tRNA ligase ubiquitin-like" evidence="1">
    <location>
        <begin position="195"/>
        <end position="262"/>
    </location>
</feature>
<dbReference type="AlphaFoldDB" id="A0A8K9WXJ1"/>
<dbReference type="GeneTree" id="ENSGT01120000277924"/>
<evidence type="ECO:0000313" key="3">
    <source>
        <dbReference type="Proteomes" id="UP000694395"/>
    </source>
</evidence>
<reference evidence="2" key="1">
    <citation type="submission" date="2020-07" db="EMBL/GenBank/DDBJ databases">
        <title>A long reads based de novo assembly of the rainbow trout Arlee double haploid line genome.</title>
        <authorList>
            <person name="Gao G."/>
            <person name="Palti Y."/>
        </authorList>
    </citation>
    <scope>NUCLEOTIDE SEQUENCE [LARGE SCALE GENOMIC DNA]</scope>
</reference>
<sequence length="263" mass="29053">DAIPLADCFLLDTVEDVNFVDAMADAGVLHLYTWVECFKEMIVNQNNLRTGPAFARGVLPLLFPEVHDHLLCFDDVQCKVTFLTPHSKCPHLLPVGRLVVVGNQAYHCSKGDVKPPAKPFYCTIYVHNAFSLLGKHYKSKKGTLPDTKVIAMELGMLCSHQRDDTIKEDCCLGKPCVCVSQLGVAVFLVNPHPSNDLSKVELMCFEDPVLGPRQVPNLGREEQGKLPISDKSSFSISLANRKVLMTDNGLSVDIGDTLIYLLQ</sequence>
<reference evidence="2" key="2">
    <citation type="submission" date="2025-08" db="UniProtKB">
        <authorList>
            <consortium name="Ensembl"/>
        </authorList>
    </citation>
    <scope>IDENTIFICATION</scope>
</reference>
<evidence type="ECO:0000259" key="1">
    <source>
        <dbReference type="Pfam" id="PF22947"/>
    </source>
</evidence>
<dbReference type="Ensembl" id="ENSOMYT00000135532.1">
    <property type="protein sequence ID" value="ENSOMYP00000124699.1"/>
    <property type="gene ID" value="ENSOMYG00000072343.1"/>
</dbReference>
<dbReference type="InterPro" id="IPR054509">
    <property type="entry name" value="LARS1_ULD"/>
</dbReference>
<dbReference type="Pfam" id="PF22947">
    <property type="entry name" value="ULD_3"/>
    <property type="match status" value="1"/>
</dbReference>
<evidence type="ECO:0000313" key="2">
    <source>
        <dbReference type="Ensembl" id="ENSOMYP00000124699.1"/>
    </source>
</evidence>
<reference evidence="2" key="3">
    <citation type="submission" date="2025-09" db="UniProtKB">
        <authorList>
            <consortium name="Ensembl"/>
        </authorList>
    </citation>
    <scope>IDENTIFICATION</scope>
</reference>
<proteinExistence type="predicted"/>
<name>A0A8K9WXJ1_ONCMY</name>
<protein>
    <recommendedName>
        <fullName evidence="1">Leucine--tRNA ligase ubiquitin-like domain-containing protein</fullName>
    </recommendedName>
</protein>